<evidence type="ECO:0000256" key="1">
    <source>
        <dbReference type="SAM" id="MobiDB-lite"/>
    </source>
</evidence>
<dbReference type="HOGENOM" id="CLU_1797617_0_0_1"/>
<reference evidence="3" key="2">
    <citation type="submission" date="2015-01" db="EMBL/GenBank/DDBJ databases">
        <title>Evolutionary Origins and Diversification of the Mycorrhizal Mutualists.</title>
        <authorList>
            <consortium name="DOE Joint Genome Institute"/>
            <consortium name="Mycorrhizal Genomics Consortium"/>
            <person name="Kohler A."/>
            <person name="Kuo A."/>
            <person name="Nagy L.G."/>
            <person name="Floudas D."/>
            <person name="Copeland A."/>
            <person name="Barry K.W."/>
            <person name="Cichocki N."/>
            <person name="Veneault-Fourrey C."/>
            <person name="LaButti K."/>
            <person name="Lindquist E.A."/>
            <person name="Lipzen A."/>
            <person name="Lundell T."/>
            <person name="Morin E."/>
            <person name="Murat C."/>
            <person name="Riley R."/>
            <person name="Ohm R."/>
            <person name="Sun H."/>
            <person name="Tunlid A."/>
            <person name="Henrissat B."/>
            <person name="Grigoriev I.V."/>
            <person name="Hibbett D.S."/>
            <person name="Martin F."/>
        </authorList>
    </citation>
    <scope>NUCLEOTIDE SEQUENCE [LARGE SCALE GENOMIC DNA]</scope>
    <source>
        <strain evidence="3">Foug A</strain>
    </source>
</reference>
<keyword evidence="3" id="KW-1185">Reference proteome</keyword>
<proteinExistence type="predicted"/>
<organism evidence="2 3">
    <name type="scientific">Scleroderma citrinum Foug A</name>
    <dbReference type="NCBI Taxonomy" id="1036808"/>
    <lineage>
        <taxon>Eukaryota</taxon>
        <taxon>Fungi</taxon>
        <taxon>Dikarya</taxon>
        <taxon>Basidiomycota</taxon>
        <taxon>Agaricomycotina</taxon>
        <taxon>Agaricomycetes</taxon>
        <taxon>Agaricomycetidae</taxon>
        <taxon>Boletales</taxon>
        <taxon>Sclerodermatineae</taxon>
        <taxon>Sclerodermataceae</taxon>
        <taxon>Scleroderma</taxon>
    </lineage>
</organism>
<accession>A0A0C3DGF1</accession>
<dbReference type="STRING" id="1036808.A0A0C3DGF1"/>
<feature type="region of interest" description="Disordered" evidence="1">
    <location>
        <begin position="1"/>
        <end position="23"/>
    </location>
</feature>
<evidence type="ECO:0000313" key="2">
    <source>
        <dbReference type="EMBL" id="KIM59780.1"/>
    </source>
</evidence>
<dbReference type="OrthoDB" id="10258882at2759"/>
<dbReference type="Proteomes" id="UP000053989">
    <property type="component" value="Unassembled WGS sequence"/>
</dbReference>
<evidence type="ECO:0000313" key="3">
    <source>
        <dbReference type="Proteomes" id="UP000053989"/>
    </source>
</evidence>
<gene>
    <name evidence="2" type="ORF">SCLCIDRAFT_980520</name>
</gene>
<dbReference type="InParanoid" id="A0A0C3DGF1"/>
<dbReference type="AlphaFoldDB" id="A0A0C3DGF1"/>
<reference evidence="2 3" key="1">
    <citation type="submission" date="2014-04" db="EMBL/GenBank/DDBJ databases">
        <authorList>
            <consortium name="DOE Joint Genome Institute"/>
            <person name="Kuo A."/>
            <person name="Kohler A."/>
            <person name="Nagy L.G."/>
            <person name="Floudas D."/>
            <person name="Copeland A."/>
            <person name="Barry K.W."/>
            <person name="Cichocki N."/>
            <person name="Veneault-Fourrey C."/>
            <person name="LaButti K."/>
            <person name="Lindquist E.A."/>
            <person name="Lipzen A."/>
            <person name="Lundell T."/>
            <person name="Morin E."/>
            <person name="Murat C."/>
            <person name="Sun H."/>
            <person name="Tunlid A."/>
            <person name="Henrissat B."/>
            <person name="Grigoriev I.V."/>
            <person name="Hibbett D.S."/>
            <person name="Martin F."/>
            <person name="Nordberg H.P."/>
            <person name="Cantor M.N."/>
            <person name="Hua S.X."/>
        </authorList>
    </citation>
    <scope>NUCLEOTIDE SEQUENCE [LARGE SCALE GENOMIC DNA]</scope>
    <source>
        <strain evidence="2 3">Foug A</strain>
    </source>
</reference>
<dbReference type="EMBL" id="KN822069">
    <property type="protein sequence ID" value="KIM59780.1"/>
    <property type="molecule type" value="Genomic_DNA"/>
</dbReference>
<protein>
    <submittedName>
        <fullName evidence="2">Uncharacterized protein</fullName>
    </submittedName>
</protein>
<name>A0A0C3DGF1_9AGAM</name>
<sequence>MGDLQMGRGTIRKGHDCRHSAGDPAVSTSLCIAFKLELRPALYEKTSSSASSSEDKRKVNAQGDYMEVEIYAGIDQHRPSETSVDGMSATKLFFLFGSSHASRNLLFDGCCGQYNSSSSVSGTHTHPATTAMRHALRNEASEMS</sequence>